<name>A0A2P6PCN9_ROSCH</name>
<dbReference type="NCBIfam" id="TIGR00756">
    <property type="entry name" value="PPR"/>
    <property type="match status" value="3"/>
</dbReference>
<dbReference type="Proteomes" id="UP000238479">
    <property type="component" value="Chromosome 7"/>
</dbReference>
<keyword evidence="2" id="KW-0677">Repeat</keyword>
<dbReference type="AlphaFoldDB" id="A0A2P6PCN9"/>
<dbReference type="Pfam" id="PF01535">
    <property type="entry name" value="PPR"/>
    <property type="match status" value="1"/>
</dbReference>
<dbReference type="GO" id="GO:0003729">
    <property type="term" value="F:mRNA binding"/>
    <property type="evidence" value="ECO:0007669"/>
    <property type="project" value="TreeGrafter"/>
</dbReference>
<dbReference type="InterPro" id="IPR002885">
    <property type="entry name" value="PPR_rpt"/>
</dbReference>
<dbReference type="Gene3D" id="1.25.40.10">
    <property type="entry name" value="Tetratricopeptide repeat domain"/>
    <property type="match status" value="2"/>
</dbReference>
<evidence type="ECO:0000313" key="4">
    <source>
        <dbReference type="EMBL" id="PRQ19675.1"/>
    </source>
</evidence>
<dbReference type="PROSITE" id="PS51375">
    <property type="entry name" value="PPR"/>
    <property type="match status" value="2"/>
</dbReference>
<evidence type="ECO:0000256" key="3">
    <source>
        <dbReference type="PROSITE-ProRule" id="PRU00708"/>
    </source>
</evidence>
<comment type="caution">
    <text evidence="4">The sequence shown here is derived from an EMBL/GenBank/DDBJ whole genome shotgun (WGS) entry which is preliminary data.</text>
</comment>
<dbReference type="STRING" id="74649.A0A2P6PCN9"/>
<gene>
    <name evidence="4" type="ORF">RchiOBHm_Chr7g0219831</name>
</gene>
<organism evidence="4 5">
    <name type="scientific">Rosa chinensis</name>
    <name type="common">China rose</name>
    <dbReference type="NCBI Taxonomy" id="74649"/>
    <lineage>
        <taxon>Eukaryota</taxon>
        <taxon>Viridiplantae</taxon>
        <taxon>Streptophyta</taxon>
        <taxon>Embryophyta</taxon>
        <taxon>Tracheophyta</taxon>
        <taxon>Spermatophyta</taxon>
        <taxon>Magnoliopsida</taxon>
        <taxon>eudicotyledons</taxon>
        <taxon>Gunneridae</taxon>
        <taxon>Pentapetalae</taxon>
        <taxon>rosids</taxon>
        <taxon>fabids</taxon>
        <taxon>Rosales</taxon>
        <taxon>Rosaceae</taxon>
        <taxon>Rosoideae</taxon>
        <taxon>Rosoideae incertae sedis</taxon>
        <taxon>Rosa</taxon>
    </lineage>
</organism>
<evidence type="ECO:0000313" key="5">
    <source>
        <dbReference type="Proteomes" id="UP000238479"/>
    </source>
</evidence>
<comment type="similarity">
    <text evidence="1">Belongs to the PPR family. P subfamily.</text>
</comment>
<dbReference type="EMBL" id="PDCK01000045">
    <property type="protein sequence ID" value="PRQ19675.1"/>
    <property type="molecule type" value="Genomic_DNA"/>
</dbReference>
<feature type="repeat" description="PPR" evidence="3">
    <location>
        <begin position="115"/>
        <end position="149"/>
    </location>
</feature>
<reference evidence="4 5" key="1">
    <citation type="journal article" date="2018" name="Nat. Genet.">
        <title>The Rosa genome provides new insights in the design of modern roses.</title>
        <authorList>
            <person name="Bendahmane M."/>
        </authorList>
    </citation>
    <scope>NUCLEOTIDE SEQUENCE [LARGE SCALE GENOMIC DNA]</scope>
    <source>
        <strain evidence="5">cv. Old Blush</strain>
    </source>
</reference>
<evidence type="ECO:0000256" key="1">
    <source>
        <dbReference type="ARBA" id="ARBA00007626"/>
    </source>
</evidence>
<proteinExistence type="inferred from homology"/>
<dbReference type="InterPro" id="IPR011990">
    <property type="entry name" value="TPR-like_helical_dom_sf"/>
</dbReference>
<feature type="repeat" description="PPR" evidence="3">
    <location>
        <begin position="44"/>
        <end position="78"/>
    </location>
</feature>
<dbReference type="PANTHER" id="PTHR47938:SF1">
    <property type="entry name" value="OS02G0304800 PROTEIN"/>
    <property type="match status" value="1"/>
</dbReference>
<sequence length="189" mass="21232">MKGKVCVPNISAYNAVISNFISVGNIDECVNYFKCMSSNSCDQNVDTYTKLIAALLKARKVADALEMFDEILSQGFVPTMGTITSFMEPLCSYGPPYAAMMIYQKARKECGYASDIEFYEFVISGLCKIGQLENALLVMEESIRKGFCPSRLTYSKLSHKLLASNKLERAYKLYLKIKAARLFDKAQRI</sequence>
<dbReference type="PANTHER" id="PTHR47938">
    <property type="entry name" value="RESPIRATORY COMPLEX I CHAPERONE (CIA84), PUTATIVE (AFU_ORTHOLOGUE AFUA_2G06020)-RELATED"/>
    <property type="match status" value="1"/>
</dbReference>
<evidence type="ECO:0000256" key="2">
    <source>
        <dbReference type="ARBA" id="ARBA00022737"/>
    </source>
</evidence>
<keyword evidence="5" id="KW-1185">Reference proteome</keyword>
<dbReference type="Gramene" id="PRQ19675">
    <property type="protein sequence ID" value="PRQ19675"/>
    <property type="gene ID" value="RchiOBHm_Chr7g0219831"/>
</dbReference>
<protein>
    <submittedName>
        <fullName evidence="4">Putative tetratricopeptide-like helical domain-containing protein</fullName>
    </submittedName>
</protein>
<dbReference type="Pfam" id="PF13041">
    <property type="entry name" value="PPR_2"/>
    <property type="match status" value="1"/>
</dbReference>
<accession>A0A2P6PCN9</accession>